<evidence type="ECO:0000256" key="2">
    <source>
        <dbReference type="SAM" id="MobiDB-lite"/>
    </source>
</evidence>
<feature type="repeat" description="TPR" evidence="1">
    <location>
        <begin position="234"/>
        <end position="267"/>
    </location>
</feature>
<proteinExistence type="predicted"/>
<feature type="compositionally biased region" description="Acidic residues" evidence="2">
    <location>
        <begin position="1"/>
        <end position="20"/>
    </location>
</feature>
<reference evidence="3" key="1">
    <citation type="journal article" date="2023" name="Mol. Biol. Evol.">
        <title>Third-Generation Sequencing Reveals the Adaptive Role of the Epigenome in Three Deep-Sea Polychaetes.</title>
        <authorList>
            <person name="Perez M."/>
            <person name="Aroh O."/>
            <person name="Sun Y."/>
            <person name="Lan Y."/>
            <person name="Juniper S.K."/>
            <person name="Young C.R."/>
            <person name="Angers B."/>
            <person name="Qian P.Y."/>
        </authorList>
    </citation>
    <scope>NUCLEOTIDE SEQUENCE</scope>
    <source>
        <strain evidence="3">P08H-3</strain>
    </source>
</reference>
<evidence type="ECO:0000256" key="1">
    <source>
        <dbReference type="PROSITE-ProRule" id="PRU00339"/>
    </source>
</evidence>
<feature type="compositionally biased region" description="Low complexity" evidence="2">
    <location>
        <begin position="82"/>
        <end position="92"/>
    </location>
</feature>
<evidence type="ECO:0000313" key="3">
    <source>
        <dbReference type="EMBL" id="KAK2143016.1"/>
    </source>
</evidence>
<dbReference type="Gene3D" id="1.25.40.10">
    <property type="entry name" value="Tetratricopeptide repeat domain"/>
    <property type="match status" value="1"/>
</dbReference>
<dbReference type="PROSITE" id="PS50005">
    <property type="entry name" value="TPR"/>
    <property type="match status" value="1"/>
</dbReference>
<feature type="compositionally biased region" description="Basic and acidic residues" evidence="2">
    <location>
        <begin position="154"/>
        <end position="163"/>
    </location>
</feature>
<dbReference type="SMART" id="SM00028">
    <property type="entry name" value="TPR"/>
    <property type="match status" value="3"/>
</dbReference>
<dbReference type="InterPro" id="IPR052769">
    <property type="entry name" value="TPR_domain_protein"/>
</dbReference>
<dbReference type="PANTHER" id="PTHR46014:SF1">
    <property type="entry name" value="TETRATRICOPEPTIDE REPEAT PROTEIN 1"/>
    <property type="match status" value="1"/>
</dbReference>
<dbReference type="Pfam" id="PF00515">
    <property type="entry name" value="TPR_1"/>
    <property type="match status" value="2"/>
</dbReference>
<dbReference type="AlphaFoldDB" id="A0AAD9IYP0"/>
<dbReference type="InterPro" id="IPR011990">
    <property type="entry name" value="TPR-like_helical_dom_sf"/>
</dbReference>
<feature type="compositionally biased region" description="Basic and acidic residues" evidence="2">
    <location>
        <begin position="98"/>
        <end position="107"/>
    </location>
</feature>
<feature type="compositionally biased region" description="Polar residues" evidence="2">
    <location>
        <begin position="39"/>
        <end position="60"/>
    </location>
</feature>
<evidence type="ECO:0000313" key="4">
    <source>
        <dbReference type="Proteomes" id="UP001208570"/>
    </source>
</evidence>
<dbReference type="InterPro" id="IPR019734">
    <property type="entry name" value="TPR_rpt"/>
</dbReference>
<gene>
    <name evidence="3" type="ORF">LSH36_887g02002</name>
</gene>
<sequence>MASPGEEGDVNLDDESDTESFVDALEALDVKDEKPVQFAGTSTLSDQNQVSSEHSPSQDESPGVGDTPNDAASKTNCDMKTDSSSGSDSCSNSDEEEKERTIDDLIKEATASETTEQSDITGNSETTGECCKDEDEVDEVARKEAEAAMSEEEKEAKREEAQVQKVEGNERFKAANYQGALESYTDALMLCPLDYTKDRSIMFSNRAATKYKLERHETAIEDCTKALELNPVYLKALLRRAELYEKTDKLDEALADYTKALEMDRTLIKARIACQTLPDQIKERNEKLKEEMLGKLKDLGNLILRPFGLSTNNFKLQQDPNTGGYSMQFQQGAAPEPSNGK</sequence>
<name>A0AAD9IYP0_9ANNE</name>
<organism evidence="3 4">
    <name type="scientific">Paralvinella palmiformis</name>
    <dbReference type="NCBI Taxonomy" id="53620"/>
    <lineage>
        <taxon>Eukaryota</taxon>
        <taxon>Metazoa</taxon>
        <taxon>Spiralia</taxon>
        <taxon>Lophotrochozoa</taxon>
        <taxon>Annelida</taxon>
        <taxon>Polychaeta</taxon>
        <taxon>Sedentaria</taxon>
        <taxon>Canalipalpata</taxon>
        <taxon>Terebellida</taxon>
        <taxon>Terebelliformia</taxon>
        <taxon>Alvinellidae</taxon>
        <taxon>Paralvinella</taxon>
    </lineage>
</organism>
<evidence type="ECO:0008006" key="5">
    <source>
        <dbReference type="Google" id="ProtNLM"/>
    </source>
</evidence>
<feature type="compositionally biased region" description="Polar residues" evidence="2">
    <location>
        <begin position="320"/>
        <end position="331"/>
    </location>
</feature>
<dbReference type="PANTHER" id="PTHR46014">
    <property type="entry name" value="TETRATRICOPEPTIDE REPEAT PROTEIN 1"/>
    <property type="match status" value="1"/>
</dbReference>
<dbReference type="SUPFAM" id="SSF48452">
    <property type="entry name" value="TPR-like"/>
    <property type="match status" value="1"/>
</dbReference>
<feature type="region of interest" description="Disordered" evidence="2">
    <location>
        <begin position="320"/>
        <end position="341"/>
    </location>
</feature>
<comment type="caution">
    <text evidence="3">The sequence shown here is derived from an EMBL/GenBank/DDBJ whole genome shotgun (WGS) entry which is preliminary data.</text>
</comment>
<feature type="compositionally biased region" description="Polar residues" evidence="2">
    <location>
        <begin position="111"/>
        <end position="127"/>
    </location>
</feature>
<keyword evidence="4" id="KW-1185">Reference proteome</keyword>
<feature type="region of interest" description="Disordered" evidence="2">
    <location>
        <begin position="1"/>
        <end position="163"/>
    </location>
</feature>
<protein>
    <recommendedName>
        <fullName evidence="5">Tetratricopeptide repeat protein 1</fullName>
    </recommendedName>
</protein>
<dbReference type="Proteomes" id="UP001208570">
    <property type="component" value="Unassembled WGS sequence"/>
</dbReference>
<dbReference type="EMBL" id="JAODUP010000887">
    <property type="protein sequence ID" value="KAK2143016.1"/>
    <property type="molecule type" value="Genomic_DNA"/>
</dbReference>
<accession>A0AAD9IYP0</accession>
<keyword evidence="1" id="KW-0802">TPR repeat</keyword>